<evidence type="ECO:0000313" key="3">
    <source>
        <dbReference type="Proteomes" id="UP001177003"/>
    </source>
</evidence>
<dbReference type="AlphaFoldDB" id="A0AA36A441"/>
<feature type="compositionally biased region" description="Acidic residues" evidence="1">
    <location>
        <begin position="204"/>
        <end position="214"/>
    </location>
</feature>
<evidence type="ECO:0000256" key="1">
    <source>
        <dbReference type="SAM" id="MobiDB-lite"/>
    </source>
</evidence>
<gene>
    <name evidence="2" type="ORF">LSALG_LOCUS42508</name>
</gene>
<reference evidence="2" key="1">
    <citation type="submission" date="2023-04" db="EMBL/GenBank/DDBJ databases">
        <authorList>
            <person name="Vijverberg K."/>
            <person name="Xiong W."/>
            <person name="Schranz E."/>
        </authorList>
    </citation>
    <scope>NUCLEOTIDE SEQUENCE</scope>
</reference>
<accession>A0AA36A441</accession>
<keyword evidence="3" id="KW-1185">Reference proteome</keyword>
<feature type="region of interest" description="Disordered" evidence="1">
    <location>
        <begin position="1"/>
        <end position="47"/>
    </location>
</feature>
<sequence length="243" mass="26761">MAVNLSQVKSQKVSKKHADSSSSKVVKKSKKQDESSPPPIVAKKPEETVLAPRTGVFKKLKKKARPSSPAYMVKPQINRKGLVIDDESTEEDVILESPVRDSPIISNVEMPIPVITTVEPSQVSTPEPIVLTPPVVYDIETSHDQGTSIVIYSTFDNSMIDTSTTLPPFASTLIITHSPTFDNILDQPITSLFSSQSTDPPVTLEDEQIPTDGEENEFDGTFDDIQYDLEEENIPDNRILIGK</sequence>
<feature type="compositionally biased region" description="Low complexity" evidence="1">
    <location>
        <begin position="1"/>
        <end position="11"/>
    </location>
</feature>
<evidence type="ECO:0000313" key="2">
    <source>
        <dbReference type="EMBL" id="CAI9304103.1"/>
    </source>
</evidence>
<proteinExistence type="predicted"/>
<dbReference type="Proteomes" id="UP001177003">
    <property type="component" value="Chromosome 9"/>
</dbReference>
<dbReference type="EMBL" id="OX465085">
    <property type="protein sequence ID" value="CAI9304103.1"/>
    <property type="molecule type" value="Genomic_DNA"/>
</dbReference>
<protein>
    <submittedName>
        <fullName evidence="2">Uncharacterized protein</fullName>
    </submittedName>
</protein>
<feature type="region of interest" description="Disordered" evidence="1">
    <location>
        <begin position="194"/>
        <end position="214"/>
    </location>
</feature>
<name>A0AA36A441_LACSI</name>
<organism evidence="2 3">
    <name type="scientific">Lactuca saligna</name>
    <name type="common">Willowleaf lettuce</name>
    <dbReference type="NCBI Taxonomy" id="75948"/>
    <lineage>
        <taxon>Eukaryota</taxon>
        <taxon>Viridiplantae</taxon>
        <taxon>Streptophyta</taxon>
        <taxon>Embryophyta</taxon>
        <taxon>Tracheophyta</taxon>
        <taxon>Spermatophyta</taxon>
        <taxon>Magnoliopsida</taxon>
        <taxon>eudicotyledons</taxon>
        <taxon>Gunneridae</taxon>
        <taxon>Pentapetalae</taxon>
        <taxon>asterids</taxon>
        <taxon>campanulids</taxon>
        <taxon>Asterales</taxon>
        <taxon>Asteraceae</taxon>
        <taxon>Cichorioideae</taxon>
        <taxon>Cichorieae</taxon>
        <taxon>Lactucinae</taxon>
        <taxon>Lactuca</taxon>
    </lineage>
</organism>